<dbReference type="Pfam" id="PF07714">
    <property type="entry name" value="PK_Tyr_Ser-Thr"/>
    <property type="match status" value="1"/>
</dbReference>
<comment type="similarity">
    <text evidence="16">Belongs to the protein kinase superfamily. Ser/Thr protein kinase family.</text>
</comment>
<dbReference type="GO" id="GO:0005886">
    <property type="term" value="C:plasma membrane"/>
    <property type="evidence" value="ECO:0000318"/>
    <property type="project" value="GO_Central"/>
</dbReference>
<keyword evidence="7 16" id="KW-0547">Nucleotide-binding</keyword>
<evidence type="ECO:0000256" key="16">
    <source>
        <dbReference type="PIRNR" id="PIRNR000641"/>
    </source>
</evidence>
<reference evidence="22 23" key="1">
    <citation type="journal article" date="2013" name="Genome Biol.">
        <title>The genome sequence of the most widely cultivated cacao type and its use to identify candidate genes regulating pod color.</title>
        <authorList>
            <person name="Motamayor J.C."/>
            <person name="Mockaitis K."/>
            <person name="Schmutz J."/>
            <person name="Haiminen N."/>
            <person name="Iii D.L."/>
            <person name="Cornejo O."/>
            <person name="Findley S.D."/>
            <person name="Zheng P."/>
            <person name="Utro F."/>
            <person name="Royaert S."/>
            <person name="Saski C."/>
            <person name="Jenkins J."/>
            <person name="Podicheti R."/>
            <person name="Zhao M."/>
            <person name="Scheffler B.E."/>
            <person name="Stack J.C."/>
            <person name="Feltus F.A."/>
            <person name="Mustiga G.M."/>
            <person name="Amores F."/>
            <person name="Phillips W."/>
            <person name="Marelli J.P."/>
            <person name="May G.D."/>
            <person name="Shapiro H."/>
            <person name="Ma J."/>
            <person name="Bustamante C.D."/>
            <person name="Schnell R.J."/>
            <person name="Main D."/>
            <person name="Gilbert D."/>
            <person name="Parida L."/>
            <person name="Kuhn D.N."/>
        </authorList>
    </citation>
    <scope>NUCLEOTIDE SEQUENCE [LARGE SCALE GENOMIC DNA]</scope>
    <source>
        <strain evidence="23">cv. Matina 1-6</strain>
    </source>
</reference>
<dbReference type="PROSITE" id="PS50927">
    <property type="entry name" value="BULB_LECTIN"/>
    <property type="match status" value="1"/>
</dbReference>
<accession>A0A061GF26</accession>
<dbReference type="FunFam" id="2.90.10.10:FF:000029">
    <property type="entry name" value="G-type lectin S-receptor-like serine/threonine-protein kinase"/>
    <property type="match status" value="1"/>
</dbReference>
<dbReference type="Gene3D" id="3.50.4.10">
    <property type="entry name" value="Hepatocyte Growth Factor"/>
    <property type="match status" value="1"/>
</dbReference>
<keyword evidence="3 16" id="KW-0723">Serine/threonine-protein kinase</keyword>
<dbReference type="GO" id="GO:0007165">
    <property type="term" value="P:signal transduction"/>
    <property type="evidence" value="ECO:0000318"/>
    <property type="project" value="GO_Central"/>
</dbReference>
<keyword evidence="4 16" id="KW-0808">Transferase</keyword>
<dbReference type="GO" id="GO:0006955">
    <property type="term" value="P:immune response"/>
    <property type="evidence" value="ECO:0000318"/>
    <property type="project" value="GO_Central"/>
</dbReference>
<keyword evidence="23" id="KW-1185">Reference proteome</keyword>
<dbReference type="Gene3D" id="2.90.10.10">
    <property type="entry name" value="Bulb-type lectin domain"/>
    <property type="match status" value="1"/>
</dbReference>
<evidence type="ECO:0000256" key="17">
    <source>
        <dbReference type="SAM" id="Phobius"/>
    </source>
</evidence>
<dbReference type="InterPro" id="IPR000858">
    <property type="entry name" value="S_locus_glycoprot_dom"/>
</dbReference>
<dbReference type="Proteomes" id="UP000026915">
    <property type="component" value="Chromosome 6"/>
</dbReference>
<dbReference type="Pfam" id="PF01453">
    <property type="entry name" value="B_lectin"/>
    <property type="match status" value="1"/>
</dbReference>
<dbReference type="SMART" id="SM00220">
    <property type="entry name" value="S_TKc"/>
    <property type="match status" value="1"/>
</dbReference>
<dbReference type="FunFam" id="1.10.510.10:FF:000060">
    <property type="entry name" value="G-type lectin S-receptor-like serine/threonine-protein kinase"/>
    <property type="match status" value="1"/>
</dbReference>
<evidence type="ECO:0000256" key="12">
    <source>
        <dbReference type="ARBA" id="ARBA00023157"/>
    </source>
</evidence>
<dbReference type="InParanoid" id="A0A061GF26"/>
<dbReference type="PIRSF" id="PIRSF000641">
    <property type="entry name" value="SRK"/>
    <property type="match status" value="1"/>
</dbReference>
<evidence type="ECO:0000259" key="21">
    <source>
        <dbReference type="PROSITE" id="PS50948"/>
    </source>
</evidence>
<evidence type="ECO:0000256" key="2">
    <source>
        <dbReference type="ARBA" id="ARBA00022475"/>
    </source>
</evidence>
<dbReference type="PROSITE" id="PS50948">
    <property type="entry name" value="PAN"/>
    <property type="match status" value="1"/>
</dbReference>
<dbReference type="InterPro" id="IPR021820">
    <property type="entry name" value="S-locus_recpt_kinase_C"/>
</dbReference>
<keyword evidence="2" id="KW-1003">Cell membrane</keyword>
<dbReference type="PANTHER" id="PTHR27002">
    <property type="entry name" value="RECEPTOR-LIKE SERINE/THREONINE-PROTEIN KINASE SD1-8"/>
    <property type="match status" value="1"/>
</dbReference>
<evidence type="ECO:0000256" key="11">
    <source>
        <dbReference type="ARBA" id="ARBA00023136"/>
    </source>
</evidence>
<dbReference type="AlphaFoldDB" id="A0A061GF26"/>
<dbReference type="GO" id="GO:0106310">
    <property type="term" value="F:protein serine kinase activity"/>
    <property type="evidence" value="ECO:0007669"/>
    <property type="project" value="RHEA"/>
</dbReference>
<keyword evidence="22" id="KW-0675">Receptor</keyword>
<dbReference type="eggNOG" id="ENOG502R6BJ">
    <property type="taxonomic scope" value="Eukaryota"/>
</dbReference>
<dbReference type="CDD" id="cd14066">
    <property type="entry name" value="STKc_IRAK"/>
    <property type="match status" value="1"/>
</dbReference>
<feature type="domain" description="Bulb-type lectin" evidence="20">
    <location>
        <begin position="26"/>
        <end position="146"/>
    </location>
</feature>
<name>A0A061GF26_THECC</name>
<dbReference type="GO" id="GO:0048544">
    <property type="term" value="P:recognition of pollen"/>
    <property type="evidence" value="ECO:0007669"/>
    <property type="project" value="InterPro"/>
</dbReference>
<dbReference type="Gene3D" id="1.10.510.10">
    <property type="entry name" value="Transferase(Phosphotransferase) domain 1"/>
    <property type="match status" value="1"/>
</dbReference>
<dbReference type="InterPro" id="IPR003609">
    <property type="entry name" value="Pan_app"/>
</dbReference>
<dbReference type="Gene3D" id="3.30.200.20">
    <property type="entry name" value="Phosphorylase Kinase, domain 1"/>
    <property type="match status" value="1"/>
</dbReference>
<evidence type="ECO:0000256" key="13">
    <source>
        <dbReference type="ARBA" id="ARBA00023180"/>
    </source>
</evidence>
<feature type="domain" description="Protein kinase" evidence="19">
    <location>
        <begin position="505"/>
        <end position="780"/>
    </location>
</feature>
<evidence type="ECO:0000256" key="5">
    <source>
        <dbReference type="ARBA" id="ARBA00022692"/>
    </source>
</evidence>
<sequence length="821" mass="92655">MKFSFSLVIYYVFTSLAFQIPSATAADTLAANNTLKDGQTLVSSGQRFEFGFFSLGSSSRRYLGIWYKNINPLTVVWVANRDDPITSSSGSLVFNPQGALSLSNGTVFIWFVNVTRALSNPVLQLLDNGNLVLTGDGGDYLWQSFDYITDTLLPGMKLGWNLKTGLKRDMTSWLSSDDPATGEFTFSLDPPEAPELVLRKGDQKEYRWGPWDGVRFSGSNELRPNPVYTPEFNSSREEIYYTFKVDDSSILSRFIVTSQGLLQYLTWTNHSNEWALMVTLQRDSCDRYESCGPYGNCYADDPNCRCLRGFTPKSPESWRLIDWSDGCVRKRGLDCQNGDGFVKYDRMKLPDNSHLVTNRNFSLSLEECEAECLKNCSCMAYTKIDIHGNGGDCVMWFGDLVDMKYFPNGGSNLYIRMAQAELESIADAKRKKRVKVAALITMSIVLGMLLGVLVWRIYLTRKAKIRRAAISENNSYRDTNDETQEGDLELPLFGLDVVSAATNKFSFEKKIGEGGFGPVYKGVLPTGQEVAVKRLSQNSGQGLREFKNEVILISKLQHRNLVKLLGCCIQGEERMLIYEYQPNKSLDQFLFDKTRRKFLTWKKRFDIVIGIARGLLYLHQDSRLRIIHRDLKASNILLDGEMNPKISDFGIARIFGEKTQEMTKRVIGTYGYMSPEYAMGGHFSVKSDVFSYGVLVLEIVSGKKNWGFYHPDHDLNLLGHTWKLWNEGNPLELMDELMEDTISENEVVRCIQVGLLCVQQRMEDRPTMSSVLLMLSNESIMVPQPKEPGFCTEISSGGDTSSSVNNLHTANELTVTDLGGR</sequence>
<dbReference type="EC" id="2.7.11.1" evidence="16"/>
<evidence type="ECO:0000313" key="23">
    <source>
        <dbReference type="Proteomes" id="UP000026915"/>
    </source>
</evidence>
<dbReference type="PROSITE" id="PS50011">
    <property type="entry name" value="PROTEIN_KINASE_DOM"/>
    <property type="match status" value="1"/>
</dbReference>
<dbReference type="SUPFAM" id="SSF51110">
    <property type="entry name" value="alpha-D-mannose-specific plant lectins"/>
    <property type="match status" value="1"/>
</dbReference>
<keyword evidence="5 17" id="KW-0812">Transmembrane</keyword>
<gene>
    <name evidence="22" type="ORF">TCM_030038</name>
</gene>
<protein>
    <recommendedName>
        <fullName evidence="16">Receptor-like serine/threonine-protein kinase</fullName>
        <ecNumber evidence="16">2.7.11.1</ecNumber>
    </recommendedName>
</protein>
<evidence type="ECO:0000256" key="7">
    <source>
        <dbReference type="ARBA" id="ARBA00022741"/>
    </source>
</evidence>
<feature type="chain" id="PRO_5001599100" description="Receptor-like serine/threonine-protein kinase" evidence="18">
    <location>
        <begin position="26"/>
        <end position="821"/>
    </location>
</feature>
<keyword evidence="12" id="KW-1015">Disulfide bond</keyword>
<dbReference type="SMART" id="SM00108">
    <property type="entry name" value="B_lectin"/>
    <property type="match status" value="1"/>
</dbReference>
<evidence type="ECO:0000259" key="19">
    <source>
        <dbReference type="PROSITE" id="PS50011"/>
    </source>
</evidence>
<proteinExistence type="inferred from homology"/>
<dbReference type="Pfam" id="PF08276">
    <property type="entry name" value="PAN_2"/>
    <property type="match status" value="1"/>
</dbReference>
<evidence type="ECO:0000256" key="18">
    <source>
        <dbReference type="SAM" id="SignalP"/>
    </source>
</evidence>
<evidence type="ECO:0000313" key="22">
    <source>
        <dbReference type="EMBL" id="EOY28495.1"/>
    </source>
</evidence>
<dbReference type="EMBL" id="CM001884">
    <property type="protein sequence ID" value="EOY28495.1"/>
    <property type="molecule type" value="Genomic_DNA"/>
</dbReference>
<feature type="signal peptide" evidence="18">
    <location>
        <begin position="1"/>
        <end position="25"/>
    </location>
</feature>
<dbReference type="OMA" id="QIYIRMA"/>
<evidence type="ECO:0000256" key="8">
    <source>
        <dbReference type="ARBA" id="ARBA00022777"/>
    </source>
</evidence>
<dbReference type="Gramene" id="EOY28495">
    <property type="protein sequence ID" value="EOY28495"/>
    <property type="gene ID" value="TCM_030038"/>
</dbReference>
<keyword evidence="10 17" id="KW-1133">Transmembrane helix</keyword>
<evidence type="ECO:0000256" key="15">
    <source>
        <dbReference type="ARBA" id="ARBA00048679"/>
    </source>
</evidence>
<keyword evidence="11 17" id="KW-0472">Membrane</keyword>
<dbReference type="InterPro" id="IPR000719">
    <property type="entry name" value="Prot_kinase_dom"/>
</dbReference>
<feature type="transmembrane region" description="Helical" evidence="17">
    <location>
        <begin position="436"/>
        <end position="458"/>
    </location>
</feature>
<evidence type="ECO:0000256" key="9">
    <source>
        <dbReference type="ARBA" id="ARBA00022840"/>
    </source>
</evidence>
<comment type="catalytic activity">
    <reaction evidence="15 16">
        <text>L-seryl-[protein] + ATP = O-phospho-L-seryl-[protein] + ADP + H(+)</text>
        <dbReference type="Rhea" id="RHEA:17989"/>
        <dbReference type="Rhea" id="RHEA-COMP:9863"/>
        <dbReference type="Rhea" id="RHEA-COMP:11604"/>
        <dbReference type="ChEBI" id="CHEBI:15378"/>
        <dbReference type="ChEBI" id="CHEBI:29999"/>
        <dbReference type="ChEBI" id="CHEBI:30616"/>
        <dbReference type="ChEBI" id="CHEBI:83421"/>
        <dbReference type="ChEBI" id="CHEBI:456216"/>
        <dbReference type="EC" id="2.7.11.1"/>
    </reaction>
</comment>
<dbReference type="FunFam" id="3.30.200.20:FF:000195">
    <property type="entry name" value="G-type lectin S-receptor-like serine/threonine-protein kinase"/>
    <property type="match status" value="1"/>
</dbReference>
<evidence type="ECO:0000256" key="4">
    <source>
        <dbReference type="ARBA" id="ARBA00022679"/>
    </source>
</evidence>
<dbReference type="GO" id="GO:0005524">
    <property type="term" value="F:ATP binding"/>
    <property type="evidence" value="ECO:0007669"/>
    <property type="project" value="UniProtKB-KW"/>
</dbReference>
<dbReference type="InterPro" id="IPR036426">
    <property type="entry name" value="Bulb-type_lectin_dom_sf"/>
</dbReference>
<dbReference type="PROSITE" id="PS00108">
    <property type="entry name" value="PROTEIN_KINASE_ST"/>
    <property type="match status" value="1"/>
</dbReference>
<dbReference type="InterPro" id="IPR008271">
    <property type="entry name" value="Ser/Thr_kinase_AS"/>
</dbReference>
<dbReference type="Pfam" id="PF00954">
    <property type="entry name" value="S_locus_glycop"/>
    <property type="match status" value="1"/>
</dbReference>
<keyword evidence="8 16" id="KW-0418">Kinase</keyword>
<comment type="catalytic activity">
    <reaction evidence="14 16">
        <text>L-threonyl-[protein] + ATP = O-phospho-L-threonyl-[protein] + ADP + H(+)</text>
        <dbReference type="Rhea" id="RHEA:46608"/>
        <dbReference type="Rhea" id="RHEA-COMP:11060"/>
        <dbReference type="Rhea" id="RHEA-COMP:11605"/>
        <dbReference type="ChEBI" id="CHEBI:15378"/>
        <dbReference type="ChEBI" id="CHEBI:30013"/>
        <dbReference type="ChEBI" id="CHEBI:30616"/>
        <dbReference type="ChEBI" id="CHEBI:61977"/>
        <dbReference type="ChEBI" id="CHEBI:456216"/>
        <dbReference type="EC" id="2.7.11.1"/>
    </reaction>
</comment>
<evidence type="ECO:0000256" key="14">
    <source>
        <dbReference type="ARBA" id="ARBA00047899"/>
    </source>
</evidence>
<dbReference type="Pfam" id="PF11883">
    <property type="entry name" value="DUF3403"/>
    <property type="match status" value="1"/>
</dbReference>
<keyword evidence="13" id="KW-0325">Glycoprotein</keyword>
<dbReference type="PANTHER" id="PTHR27002:SF1097">
    <property type="entry name" value="RECEPTOR-LIKE SERINE_THREONINE-PROTEIN KINASE"/>
    <property type="match status" value="1"/>
</dbReference>
<dbReference type="InterPro" id="IPR001245">
    <property type="entry name" value="Ser-Thr/Tyr_kinase_cat_dom"/>
</dbReference>
<evidence type="ECO:0000256" key="10">
    <source>
        <dbReference type="ARBA" id="ARBA00022989"/>
    </source>
</evidence>
<keyword evidence="9 16" id="KW-0067">ATP-binding</keyword>
<keyword evidence="6 18" id="KW-0732">Signal</keyword>
<evidence type="ECO:0000256" key="1">
    <source>
        <dbReference type="ARBA" id="ARBA00004251"/>
    </source>
</evidence>
<evidence type="ECO:0000259" key="20">
    <source>
        <dbReference type="PROSITE" id="PS50927"/>
    </source>
</evidence>
<dbReference type="InterPro" id="IPR024171">
    <property type="entry name" value="SRK-like_kinase"/>
</dbReference>
<comment type="subcellular location">
    <subcellularLocation>
        <location evidence="1">Cell membrane</location>
        <topology evidence="1">Single-pass type I membrane protein</topology>
    </subcellularLocation>
</comment>
<dbReference type="HOGENOM" id="CLU_000288_116_5_1"/>
<dbReference type="InterPro" id="IPR011009">
    <property type="entry name" value="Kinase-like_dom_sf"/>
</dbReference>
<organism evidence="22 23">
    <name type="scientific">Theobroma cacao</name>
    <name type="common">Cacao</name>
    <name type="synonym">Cocoa</name>
    <dbReference type="NCBI Taxonomy" id="3641"/>
    <lineage>
        <taxon>Eukaryota</taxon>
        <taxon>Viridiplantae</taxon>
        <taxon>Streptophyta</taxon>
        <taxon>Embryophyta</taxon>
        <taxon>Tracheophyta</taxon>
        <taxon>Spermatophyta</taxon>
        <taxon>Magnoliopsida</taxon>
        <taxon>eudicotyledons</taxon>
        <taxon>Gunneridae</taxon>
        <taxon>Pentapetalae</taxon>
        <taxon>rosids</taxon>
        <taxon>malvids</taxon>
        <taxon>Malvales</taxon>
        <taxon>Malvaceae</taxon>
        <taxon>Byttnerioideae</taxon>
        <taxon>Theobroma</taxon>
    </lineage>
</organism>
<dbReference type="InterPro" id="IPR001480">
    <property type="entry name" value="Bulb-type_lectin_dom"/>
</dbReference>
<dbReference type="CDD" id="cd00028">
    <property type="entry name" value="B_lectin"/>
    <property type="match status" value="1"/>
</dbReference>
<feature type="domain" description="Apple" evidence="21">
    <location>
        <begin position="335"/>
        <end position="418"/>
    </location>
</feature>
<dbReference type="GO" id="GO:0004674">
    <property type="term" value="F:protein serine/threonine kinase activity"/>
    <property type="evidence" value="ECO:0000318"/>
    <property type="project" value="GO_Central"/>
</dbReference>
<dbReference type="SMART" id="SM00473">
    <property type="entry name" value="PAN_AP"/>
    <property type="match status" value="1"/>
</dbReference>
<dbReference type="CDD" id="cd01098">
    <property type="entry name" value="PAN_AP_plant"/>
    <property type="match status" value="1"/>
</dbReference>
<evidence type="ECO:0000256" key="3">
    <source>
        <dbReference type="ARBA" id="ARBA00022527"/>
    </source>
</evidence>
<evidence type="ECO:0000256" key="6">
    <source>
        <dbReference type="ARBA" id="ARBA00022729"/>
    </source>
</evidence>
<dbReference type="SUPFAM" id="SSF56112">
    <property type="entry name" value="Protein kinase-like (PK-like)"/>
    <property type="match status" value="1"/>
</dbReference>